<dbReference type="KEGG" id="sapo:SAPIO_CDS9174"/>
<evidence type="ECO:0000313" key="3">
    <source>
        <dbReference type="Proteomes" id="UP000028545"/>
    </source>
</evidence>
<proteinExistence type="inferred from homology"/>
<dbReference type="SUPFAM" id="SSF102198">
    <property type="entry name" value="Putative cyclase"/>
    <property type="match status" value="1"/>
</dbReference>
<dbReference type="PANTHER" id="PTHR34861:SF10">
    <property type="entry name" value="CYCLASE"/>
    <property type="match status" value="1"/>
</dbReference>
<sequence>MALHSNLPDFDSLPEVKGLPKGCAWGLFDENGEKDLLGCINLLTTDVVKEALKEARDGVSISLNWGLGALKTPAFSRQGLERSVIDFQETPINAHGFDDAISFNTQSGSQWDSLVHVAHQPTALFYNGCKPCKDALLNGEDKHLPTLNHWHERGGLVARGVLLDYRAYAAAKGIEYDCFSNHGISVQDLEAIAEYQGTKFKQGDILIVRTGFTEDLSAADVDEQKRSVGTHQAIGVTGNRETAKWFWNQHFAAVAGDAVAFEVLPPLIEEEGNRPGTVADLVLHQYFLSLFGLPIGELWDLKALGEHCKKVGRYEFLLTSSPLNIPASVASPPNALAIF</sequence>
<evidence type="ECO:0008006" key="4">
    <source>
        <dbReference type="Google" id="ProtNLM"/>
    </source>
</evidence>
<dbReference type="GO" id="GO:0004061">
    <property type="term" value="F:arylformamidase activity"/>
    <property type="evidence" value="ECO:0007669"/>
    <property type="project" value="InterPro"/>
</dbReference>
<dbReference type="Pfam" id="PF04199">
    <property type="entry name" value="Cyclase"/>
    <property type="match status" value="1"/>
</dbReference>
<organism evidence="2 3">
    <name type="scientific">Pseudallescheria apiosperma</name>
    <name type="common">Scedosporium apiospermum</name>
    <dbReference type="NCBI Taxonomy" id="563466"/>
    <lineage>
        <taxon>Eukaryota</taxon>
        <taxon>Fungi</taxon>
        <taxon>Dikarya</taxon>
        <taxon>Ascomycota</taxon>
        <taxon>Pezizomycotina</taxon>
        <taxon>Sordariomycetes</taxon>
        <taxon>Hypocreomycetidae</taxon>
        <taxon>Microascales</taxon>
        <taxon>Microascaceae</taxon>
        <taxon>Scedosporium</taxon>
    </lineage>
</organism>
<gene>
    <name evidence="2" type="ORF">SAPIO_CDS9174</name>
</gene>
<dbReference type="OMA" id="PLASHIW"/>
<comment type="similarity">
    <text evidence="1">Belongs to the Cyclase 1 superfamily.</text>
</comment>
<dbReference type="VEuPathDB" id="FungiDB:SAPIO_CDS9174"/>
<dbReference type="Proteomes" id="UP000028545">
    <property type="component" value="Unassembled WGS sequence"/>
</dbReference>
<dbReference type="GeneID" id="27728246"/>
<dbReference type="HOGENOM" id="CLU_030671_1_0_1"/>
<dbReference type="RefSeq" id="XP_016639937.1">
    <property type="nucleotide sequence ID" value="XM_016790634.1"/>
</dbReference>
<keyword evidence="3" id="KW-1185">Reference proteome</keyword>
<dbReference type="InterPro" id="IPR037175">
    <property type="entry name" value="KFase_sf"/>
</dbReference>
<protein>
    <recommendedName>
        <fullName evidence="4">Cyclase</fullName>
    </recommendedName>
</protein>
<dbReference type="InterPro" id="IPR007325">
    <property type="entry name" value="KFase/CYL"/>
</dbReference>
<dbReference type="OrthoDB" id="5396at2759"/>
<dbReference type="GO" id="GO:0019441">
    <property type="term" value="P:L-tryptophan catabolic process to kynurenine"/>
    <property type="evidence" value="ECO:0007669"/>
    <property type="project" value="InterPro"/>
</dbReference>
<dbReference type="Gene3D" id="3.50.30.50">
    <property type="entry name" value="Putative cyclase"/>
    <property type="match status" value="1"/>
</dbReference>
<evidence type="ECO:0000313" key="2">
    <source>
        <dbReference type="EMBL" id="KEZ40138.1"/>
    </source>
</evidence>
<dbReference type="AlphaFoldDB" id="A0A084FYH6"/>
<dbReference type="EMBL" id="JOWA01000132">
    <property type="protein sequence ID" value="KEZ40138.1"/>
    <property type="molecule type" value="Genomic_DNA"/>
</dbReference>
<comment type="caution">
    <text evidence="2">The sequence shown here is derived from an EMBL/GenBank/DDBJ whole genome shotgun (WGS) entry which is preliminary data.</text>
</comment>
<evidence type="ECO:0000256" key="1">
    <source>
        <dbReference type="ARBA" id="ARBA00007865"/>
    </source>
</evidence>
<name>A0A084FYH6_PSEDA</name>
<reference evidence="2 3" key="1">
    <citation type="journal article" date="2014" name="Genome Announc.">
        <title>Draft genome sequence of the pathogenic fungus Scedosporium apiospermum.</title>
        <authorList>
            <person name="Vandeputte P."/>
            <person name="Ghamrawi S."/>
            <person name="Rechenmann M."/>
            <person name="Iltis A."/>
            <person name="Giraud S."/>
            <person name="Fleury M."/>
            <person name="Thornton C."/>
            <person name="Delhaes L."/>
            <person name="Meyer W."/>
            <person name="Papon N."/>
            <person name="Bouchara J.P."/>
        </authorList>
    </citation>
    <scope>NUCLEOTIDE SEQUENCE [LARGE SCALE GENOMIC DNA]</scope>
    <source>
        <strain evidence="2 3">IHEM 14462</strain>
    </source>
</reference>
<dbReference type="PANTHER" id="PTHR34861">
    <property type="match status" value="1"/>
</dbReference>
<accession>A0A084FYH6</accession>